<evidence type="ECO:0000256" key="2">
    <source>
        <dbReference type="ARBA" id="ARBA00005236"/>
    </source>
</evidence>
<feature type="transmembrane region" description="Helical" evidence="7">
    <location>
        <begin position="338"/>
        <end position="359"/>
    </location>
</feature>
<feature type="transmembrane region" description="Helical" evidence="7">
    <location>
        <begin position="25"/>
        <end position="47"/>
    </location>
</feature>
<keyword evidence="5 7" id="KW-1133">Transmembrane helix</keyword>
<protein>
    <submittedName>
        <fullName evidence="10">ABC transporter permease</fullName>
    </submittedName>
</protein>
<evidence type="ECO:0000256" key="3">
    <source>
        <dbReference type="ARBA" id="ARBA00022475"/>
    </source>
</evidence>
<evidence type="ECO:0000256" key="5">
    <source>
        <dbReference type="ARBA" id="ARBA00022989"/>
    </source>
</evidence>
<feature type="transmembrane region" description="Helical" evidence="7">
    <location>
        <begin position="269"/>
        <end position="293"/>
    </location>
</feature>
<evidence type="ECO:0000313" key="10">
    <source>
        <dbReference type="EMBL" id="PCI96790.1"/>
    </source>
</evidence>
<dbReference type="InterPro" id="IPR051447">
    <property type="entry name" value="Lipoprotein-release_system"/>
</dbReference>
<feature type="domain" description="ABC3 transporter permease C-terminal" evidence="8">
    <location>
        <begin position="282"/>
        <end position="407"/>
    </location>
</feature>
<reference evidence="10" key="2">
    <citation type="journal article" date="2018" name="ISME J.">
        <title>A dynamic microbial community with high functional redundancy inhabits the cold, oxic subseafloor aquifer.</title>
        <authorList>
            <person name="Tully B.J."/>
            <person name="Wheat C.G."/>
            <person name="Glazer B.T."/>
            <person name="Huber J.A."/>
        </authorList>
    </citation>
    <scope>NUCLEOTIDE SEQUENCE</scope>
    <source>
        <strain evidence="10">NORP83</strain>
    </source>
</reference>
<evidence type="ECO:0000256" key="6">
    <source>
        <dbReference type="ARBA" id="ARBA00023136"/>
    </source>
</evidence>
<evidence type="ECO:0000256" key="1">
    <source>
        <dbReference type="ARBA" id="ARBA00004651"/>
    </source>
</evidence>
<dbReference type="InterPro" id="IPR003838">
    <property type="entry name" value="ABC3_permease_C"/>
</dbReference>
<dbReference type="PANTHER" id="PTHR30489:SF0">
    <property type="entry name" value="LIPOPROTEIN-RELEASING SYSTEM TRANSMEMBRANE PROTEIN LOLE"/>
    <property type="match status" value="1"/>
</dbReference>
<dbReference type="AlphaFoldDB" id="A0A2A4YQ91"/>
<gene>
    <name evidence="10" type="ORF">COB13_16990</name>
</gene>
<reference key="1">
    <citation type="submission" date="2017-08" db="EMBL/GenBank/DDBJ databases">
        <title>A dynamic microbial community with high functional redundancy inhabits the cold, oxic subseafloor aquifer.</title>
        <authorList>
            <person name="Tully B.J."/>
            <person name="Wheat C.G."/>
            <person name="Glazer B.T."/>
            <person name="Huber J.A."/>
        </authorList>
    </citation>
    <scope>NUCLEOTIDE SEQUENCE [LARGE SCALE GENOMIC DNA]</scope>
</reference>
<accession>A0A2A4YQ91</accession>
<evidence type="ECO:0000256" key="7">
    <source>
        <dbReference type="SAM" id="Phobius"/>
    </source>
</evidence>
<feature type="domain" description="MacB-like periplasmic core" evidence="9">
    <location>
        <begin position="32"/>
        <end position="212"/>
    </location>
</feature>
<dbReference type="EMBL" id="NVUS01000038">
    <property type="protein sequence ID" value="PCI96790.1"/>
    <property type="molecule type" value="Genomic_DNA"/>
</dbReference>
<feature type="transmembrane region" description="Helical" evidence="7">
    <location>
        <begin position="379"/>
        <end position="402"/>
    </location>
</feature>
<keyword evidence="4 7" id="KW-0812">Transmembrane</keyword>
<evidence type="ECO:0000256" key="4">
    <source>
        <dbReference type="ARBA" id="ARBA00022692"/>
    </source>
</evidence>
<dbReference type="Pfam" id="PF02687">
    <property type="entry name" value="FtsX"/>
    <property type="match status" value="1"/>
</dbReference>
<dbReference type="InterPro" id="IPR025857">
    <property type="entry name" value="MacB_PCD"/>
</dbReference>
<sequence length="414" mass="46174">MNLELFIAKKITTNKKDDGNISHPIISIAKVSIALGISVMILAVAIVTGFKSEITNKVIGFGSHIQITNYDNNSSFETQPIEKKTISISSIENIPGVSHVQAFATKPGILKTKSDIQGIVLNGIGKDYDWSFFEKHLVEGRTIHLTDSTKSKDILISKKLSNLLRLKVGDKLAVYFIQQPPRVRSFTVSGIYDTGMEEFDKLFLICDIQHIQKLNDWSDDQVSGYEIFINDFDNLEFVEQHVRGITASSFTDDGAGLKVKSIVRKYPQIFSWLNMLNLNVWIILSLMILVAGFNMVSGLLIIILEKTSMIGILKALGTSNWSIRKIFLYQSSMLIGKGLLWGNIIGISICLLQSFFKIIPLDPTNYYVDTVPVNLKLSHILLLNIGSLIVTISMLLVPSYLITKITPAKAIKFD</sequence>
<comment type="similarity">
    <text evidence="2">Belongs to the ABC-4 integral membrane protein family. LolC/E subfamily.</text>
</comment>
<dbReference type="Pfam" id="PF12704">
    <property type="entry name" value="MacB_PCD"/>
    <property type="match status" value="1"/>
</dbReference>
<dbReference type="PANTHER" id="PTHR30489">
    <property type="entry name" value="LIPOPROTEIN-RELEASING SYSTEM TRANSMEMBRANE PROTEIN LOLE"/>
    <property type="match status" value="1"/>
</dbReference>
<keyword evidence="3" id="KW-1003">Cell membrane</keyword>
<name>A0A2A4YQ91_9PROT</name>
<keyword evidence="6 7" id="KW-0472">Membrane</keyword>
<dbReference type="GO" id="GO:0044874">
    <property type="term" value="P:lipoprotein localization to outer membrane"/>
    <property type="evidence" value="ECO:0007669"/>
    <property type="project" value="TreeGrafter"/>
</dbReference>
<feature type="transmembrane region" description="Helical" evidence="7">
    <location>
        <begin position="299"/>
        <end position="317"/>
    </location>
</feature>
<dbReference type="GO" id="GO:0098797">
    <property type="term" value="C:plasma membrane protein complex"/>
    <property type="evidence" value="ECO:0007669"/>
    <property type="project" value="TreeGrafter"/>
</dbReference>
<organism evidence="10">
    <name type="scientific">OCS116 cluster bacterium</name>
    <dbReference type="NCBI Taxonomy" id="2030921"/>
    <lineage>
        <taxon>Bacteria</taxon>
        <taxon>Pseudomonadati</taxon>
        <taxon>Pseudomonadota</taxon>
        <taxon>Alphaproteobacteria</taxon>
        <taxon>OCS116 cluster</taxon>
    </lineage>
</organism>
<comment type="subcellular location">
    <subcellularLocation>
        <location evidence="1">Cell membrane</location>
        <topology evidence="1">Multi-pass membrane protein</topology>
    </subcellularLocation>
</comment>
<evidence type="ECO:0000259" key="9">
    <source>
        <dbReference type="Pfam" id="PF12704"/>
    </source>
</evidence>
<proteinExistence type="inferred from homology"/>
<comment type="caution">
    <text evidence="10">The sequence shown here is derived from an EMBL/GenBank/DDBJ whole genome shotgun (WGS) entry which is preliminary data.</text>
</comment>
<evidence type="ECO:0000259" key="8">
    <source>
        <dbReference type="Pfam" id="PF02687"/>
    </source>
</evidence>